<dbReference type="OrthoDB" id="9801392at2"/>
<feature type="domain" description="DUF6930" evidence="1">
    <location>
        <begin position="208"/>
        <end position="320"/>
    </location>
</feature>
<dbReference type="RefSeq" id="WP_136136980.1">
    <property type="nucleotide sequence ID" value="NZ_SDGV01000016.1"/>
</dbReference>
<evidence type="ECO:0000259" key="1">
    <source>
        <dbReference type="Pfam" id="PF22007"/>
    </source>
</evidence>
<accession>A0A4V3TV09</accession>
<dbReference type="InterPro" id="IPR054216">
    <property type="entry name" value="DUF6930"/>
</dbReference>
<reference evidence="3 4" key="1">
    <citation type="submission" date="2019-01" db="EMBL/GenBank/DDBJ databases">
        <title>Vagococcus silagei sp. nov. isolated from brewer's grain.</title>
        <authorList>
            <person name="Guu J.-R."/>
        </authorList>
    </citation>
    <scope>NUCLEOTIDE SEQUENCE [LARGE SCALE GENOMIC DNA]</scope>
    <source>
        <strain evidence="3 4">2B-2</strain>
    </source>
</reference>
<comment type="caution">
    <text evidence="3">The sequence shown here is derived from an EMBL/GenBank/DDBJ whole genome shotgun (WGS) entry which is preliminary data.</text>
</comment>
<organism evidence="3 4">
    <name type="scientific">Vagococcus silagei</name>
    <dbReference type="NCBI Taxonomy" id="2508885"/>
    <lineage>
        <taxon>Bacteria</taxon>
        <taxon>Bacillati</taxon>
        <taxon>Bacillota</taxon>
        <taxon>Bacilli</taxon>
        <taxon>Lactobacillales</taxon>
        <taxon>Enterococcaceae</taxon>
        <taxon>Vagococcus</taxon>
    </lineage>
</organism>
<evidence type="ECO:0000313" key="4">
    <source>
        <dbReference type="Proteomes" id="UP000310506"/>
    </source>
</evidence>
<feature type="domain" description="DUF7309" evidence="2">
    <location>
        <begin position="9"/>
        <end position="163"/>
    </location>
</feature>
<evidence type="ECO:0000259" key="2">
    <source>
        <dbReference type="Pfam" id="PF23988"/>
    </source>
</evidence>
<dbReference type="Pfam" id="PF22007">
    <property type="entry name" value="DUF6930"/>
    <property type="match status" value="1"/>
</dbReference>
<name>A0A4V3TV09_9ENTE</name>
<dbReference type="Proteomes" id="UP000310506">
    <property type="component" value="Unassembled WGS sequence"/>
</dbReference>
<evidence type="ECO:0000313" key="3">
    <source>
        <dbReference type="EMBL" id="THB61099.1"/>
    </source>
</evidence>
<dbReference type="Pfam" id="PF23988">
    <property type="entry name" value="DUF7309"/>
    <property type="match status" value="1"/>
</dbReference>
<dbReference type="AlphaFoldDB" id="A0A4V3TV09"/>
<keyword evidence="4" id="KW-1185">Reference proteome</keyword>
<dbReference type="InterPro" id="IPR055733">
    <property type="entry name" value="DUF7309"/>
</dbReference>
<sequence length="326" mass="37820">MNSQQKENWRNLFDISKKINKLKPWQFVSESQLFIVHLPNHTQPIVITVLGEYNQPGLLMYPTAQSQKILANTLYDSIDIVDPLSHRITQKDTLACYFGNREDLSKEDYKLVKSLDLNPRGDGNWLQFIKFQAGTFPQSLDEDDISLLTQSYDIMYAGLNELQLTENSVHEFTHFYLNETSITISQEEYKLYEENGLTPEPFKNDVLIRRLNYLNRSSITLELTYFYTNQLDDDHNVITMIIGVDADLGSIYFFDFSHGPQNVHHDIFTQLAQFFKLTGRPKQINVRLEDLSCVLDDFCQRLDIKLVTTPDLDELDIACISLLEVL</sequence>
<dbReference type="EMBL" id="SDGV01000016">
    <property type="protein sequence ID" value="THB61099.1"/>
    <property type="molecule type" value="Genomic_DNA"/>
</dbReference>
<protein>
    <submittedName>
        <fullName evidence="3">Uncharacterized protein</fullName>
    </submittedName>
</protein>
<gene>
    <name evidence="3" type="ORF">ESZ54_07125</name>
</gene>
<proteinExistence type="predicted"/>